<dbReference type="EMBL" id="CABDUW010000638">
    <property type="protein sequence ID" value="VTJ72711.1"/>
    <property type="molecule type" value="Genomic_DNA"/>
</dbReference>
<proteinExistence type="predicted"/>
<evidence type="ECO:0000256" key="1">
    <source>
        <dbReference type="SAM" id="MobiDB-lite"/>
    </source>
</evidence>
<evidence type="ECO:0000313" key="3">
    <source>
        <dbReference type="Proteomes" id="UP000335636"/>
    </source>
</evidence>
<dbReference type="AlphaFoldDB" id="A0A5E4BUP7"/>
<name>A0A5E4BUP7_MARMO</name>
<sequence>GSGDESGAPYRSVDLTLPDLPSESWWETEGSRGRGNSRRGTGDGFDSLGRPSDLSF</sequence>
<feature type="region of interest" description="Disordered" evidence="1">
    <location>
        <begin position="1"/>
        <end position="56"/>
    </location>
</feature>
<evidence type="ECO:0000313" key="2">
    <source>
        <dbReference type="EMBL" id="VTJ72711.1"/>
    </source>
</evidence>
<protein>
    <submittedName>
        <fullName evidence="2">Uncharacterized protein</fullName>
    </submittedName>
</protein>
<organism evidence="2 3">
    <name type="scientific">Marmota monax</name>
    <name type="common">Woodchuck</name>
    <dbReference type="NCBI Taxonomy" id="9995"/>
    <lineage>
        <taxon>Eukaryota</taxon>
        <taxon>Metazoa</taxon>
        <taxon>Chordata</taxon>
        <taxon>Craniata</taxon>
        <taxon>Vertebrata</taxon>
        <taxon>Euteleostomi</taxon>
        <taxon>Mammalia</taxon>
        <taxon>Eutheria</taxon>
        <taxon>Euarchontoglires</taxon>
        <taxon>Glires</taxon>
        <taxon>Rodentia</taxon>
        <taxon>Sciuromorpha</taxon>
        <taxon>Sciuridae</taxon>
        <taxon>Xerinae</taxon>
        <taxon>Marmotini</taxon>
        <taxon>Marmota</taxon>
    </lineage>
</organism>
<feature type="non-terminal residue" evidence="2">
    <location>
        <position position="1"/>
    </location>
</feature>
<reference evidence="2" key="1">
    <citation type="submission" date="2019-04" db="EMBL/GenBank/DDBJ databases">
        <authorList>
            <person name="Alioto T."/>
            <person name="Alioto T."/>
        </authorList>
    </citation>
    <scope>NUCLEOTIDE SEQUENCE [LARGE SCALE GENOMIC DNA]</scope>
</reference>
<keyword evidence="3" id="KW-1185">Reference proteome</keyword>
<dbReference type="Proteomes" id="UP000335636">
    <property type="component" value="Unassembled WGS sequence"/>
</dbReference>
<accession>A0A5E4BUP7</accession>
<comment type="caution">
    <text evidence="2">The sequence shown here is derived from an EMBL/GenBank/DDBJ whole genome shotgun (WGS) entry which is preliminary data.</text>
</comment>
<gene>
    <name evidence="2" type="ORF">MONAX_5E015803</name>
</gene>